<feature type="region of interest" description="Disordered" evidence="1">
    <location>
        <begin position="1"/>
        <end position="45"/>
    </location>
</feature>
<keyword evidence="3" id="KW-1185">Reference proteome</keyword>
<proteinExistence type="predicted"/>
<feature type="compositionally biased region" description="Low complexity" evidence="1">
    <location>
        <begin position="28"/>
        <end position="38"/>
    </location>
</feature>
<evidence type="ECO:0000256" key="1">
    <source>
        <dbReference type="SAM" id="MobiDB-lite"/>
    </source>
</evidence>
<reference evidence="2 3" key="1">
    <citation type="journal article" date="2019" name="Sci. Rep.">
        <title>Colletotrichum shisoi sp. nov., an anthracnose pathogen of Perilla frutescens in Japan: molecular phylogenetic, morphological and genomic evidence.</title>
        <authorList>
            <person name="Gan P."/>
            <person name="Tsushima A."/>
            <person name="Hiroyama R."/>
            <person name="Narusaka M."/>
            <person name="Takano Y."/>
            <person name="Narusaka Y."/>
            <person name="Kawaradani M."/>
            <person name="Damm U."/>
            <person name="Shirasu K."/>
        </authorList>
    </citation>
    <scope>NUCLEOTIDE SEQUENCE [LARGE SCALE GENOMIC DNA]</scope>
    <source>
        <strain evidence="2 3">PG-2018a</strain>
    </source>
</reference>
<name>A0A5Q4BLT7_9PEZI</name>
<dbReference type="Proteomes" id="UP000326340">
    <property type="component" value="Unassembled WGS sequence"/>
</dbReference>
<sequence>MYGEATGRQEKDLCPETEENRQTGSERAALASAAASLPAPLPKDENDGLVCPVAWLLGGGSARIFSWRGRMEEEGRGGWECFGAGPRLPPAPLPMEISAPGDGDGGSLLFTHRTHELTASFPFSRNTSRRRSGWLLFISGRG</sequence>
<accession>A0A5Q4BLT7</accession>
<organism evidence="2 3">
    <name type="scientific">Colletotrichum shisoi</name>
    <dbReference type="NCBI Taxonomy" id="2078593"/>
    <lineage>
        <taxon>Eukaryota</taxon>
        <taxon>Fungi</taxon>
        <taxon>Dikarya</taxon>
        <taxon>Ascomycota</taxon>
        <taxon>Pezizomycotina</taxon>
        <taxon>Sordariomycetes</taxon>
        <taxon>Hypocreomycetidae</taxon>
        <taxon>Glomerellales</taxon>
        <taxon>Glomerellaceae</taxon>
        <taxon>Colletotrichum</taxon>
        <taxon>Colletotrichum destructivum species complex</taxon>
    </lineage>
</organism>
<protein>
    <submittedName>
        <fullName evidence="2">Uncharacterized protein</fullName>
    </submittedName>
</protein>
<comment type="caution">
    <text evidence="2">The sequence shown here is derived from an EMBL/GenBank/DDBJ whole genome shotgun (WGS) entry which is preliminary data.</text>
</comment>
<dbReference type="AlphaFoldDB" id="A0A5Q4BLT7"/>
<evidence type="ECO:0000313" key="3">
    <source>
        <dbReference type="Proteomes" id="UP000326340"/>
    </source>
</evidence>
<gene>
    <name evidence="2" type="ORF">CSHISOI_06141</name>
</gene>
<evidence type="ECO:0000313" key="2">
    <source>
        <dbReference type="EMBL" id="TQN67925.1"/>
    </source>
</evidence>
<feature type="compositionally biased region" description="Basic and acidic residues" evidence="1">
    <location>
        <begin position="7"/>
        <end position="21"/>
    </location>
</feature>
<dbReference type="EMBL" id="PUHP01000807">
    <property type="protein sequence ID" value="TQN67925.1"/>
    <property type="molecule type" value="Genomic_DNA"/>
</dbReference>